<accession>A0A5D8QBA9</accession>
<feature type="transmembrane region" description="Helical" evidence="1">
    <location>
        <begin position="145"/>
        <end position="162"/>
    </location>
</feature>
<dbReference type="EMBL" id="VTPS01000010">
    <property type="protein sequence ID" value="TZE81880.1"/>
    <property type="molecule type" value="Genomic_DNA"/>
</dbReference>
<keyword evidence="3" id="KW-1185">Reference proteome</keyword>
<reference evidence="2 3" key="1">
    <citation type="submission" date="2019-08" db="EMBL/GenBank/DDBJ databases">
        <title>Calorimonas adulescens gen. nov., sp. nov., an anaerobic thermophilic bacterium from Sakhalin hot spring.</title>
        <authorList>
            <person name="Khomyakova M.A."/>
            <person name="Merkel A.Y."/>
            <person name="Novikov A."/>
            <person name="Bonch-Osmolovskaya E.A."/>
            <person name="Slobodkin A.I."/>
        </authorList>
    </citation>
    <scope>NUCLEOTIDE SEQUENCE [LARGE SCALE GENOMIC DNA]</scope>
    <source>
        <strain evidence="2 3">A05MB</strain>
    </source>
</reference>
<sequence length="209" mass="24412">MSKTVFRYFFDFLDGQEKWLNDMAEKGYRLKKCGKITYTFDECMPGEYEYAVEFVGDKSYSKAEDYRRYLEGMGFRTFTKNINLNFSYGKVRWRPYAKGMGQIATSPGAFNKELLIVEKKKDEKPFEMHTNVQDKLDAYKTVRRAYIWAVLMMFGLVVVTFIPNISSLSVAMTWVLRAAVAVFGALFLIPTVKYSLLVNRLRNENKIFE</sequence>
<name>A0A5D8QBA9_9THEO</name>
<dbReference type="Proteomes" id="UP000322976">
    <property type="component" value="Unassembled WGS sequence"/>
</dbReference>
<proteinExistence type="predicted"/>
<feature type="transmembrane region" description="Helical" evidence="1">
    <location>
        <begin position="174"/>
        <end position="196"/>
    </location>
</feature>
<keyword evidence="1" id="KW-0472">Membrane</keyword>
<protein>
    <submittedName>
        <fullName evidence="2">DUF2812 domain-containing protein</fullName>
    </submittedName>
</protein>
<dbReference type="RefSeq" id="WP_149545406.1">
    <property type="nucleotide sequence ID" value="NZ_VTPS01000010.1"/>
</dbReference>
<dbReference type="Pfam" id="PF11193">
    <property type="entry name" value="DUF2812"/>
    <property type="match status" value="1"/>
</dbReference>
<evidence type="ECO:0000313" key="2">
    <source>
        <dbReference type="EMBL" id="TZE81880.1"/>
    </source>
</evidence>
<evidence type="ECO:0000313" key="3">
    <source>
        <dbReference type="Proteomes" id="UP000322976"/>
    </source>
</evidence>
<dbReference type="InterPro" id="IPR021359">
    <property type="entry name" value="DUF2812"/>
</dbReference>
<evidence type="ECO:0000256" key="1">
    <source>
        <dbReference type="SAM" id="Phobius"/>
    </source>
</evidence>
<gene>
    <name evidence="2" type="ORF">FWJ32_07865</name>
</gene>
<organism evidence="2 3">
    <name type="scientific">Calorimonas adulescens</name>
    <dbReference type="NCBI Taxonomy" id="2606906"/>
    <lineage>
        <taxon>Bacteria</taxon>
        <taxon>Bacillati</taxon>
        <taxon>Bacillota</taxon>
        <taxon>Clostridia</taxon>
        <taxon>Thermoanaerobacterales</taxon>
        <taxon>Thermoanaerobacteraceae</taxon>
        <taxon>Calorimonas</taxon>
    </lineage>
</organism>
<dbReference type="AlphaFoldDB" id="A0A5D8QBA9"/>
<keyword evidence="1" id="KW-1133">Transmembrane helix</keyword>
<keyword evidence="1" id="KW-0812">Transmembrane</keyword>
<comment type="caution">
    <text evidence="2">The sequence shown here is derived from an EMBL/GenBank/DDBJ whole genome shotgun (WGS) entry which is preliminary data.</text>
</comment>